<dbReference type="Proteomes" id="UP000460272">
    <property type="component" value="Unassembled WGS sequence"/>
</dbReference>
<dbReference type="InterPro" id="IPR029058">
    <property type="entry name" value="AB_hydrolase_fold"/>
</dbReference>
<dbReference type="Gene3D" id="3.40.50.1820">
    <property type="entry name" value="alpha/beta hydrolase"/>
    <property type="match status" value="1"/>
</dbReference>
<comment type="caution">
    <text evidence="3">The sequence shown here is derived from an EMBL/GenBank/DDBJ whole genome shotgun (WGS) entry which is preliminary data.</text>
</comment>
<evidence type="ECO:0000313" key="4">
    <source>
        <dbReference type="Proteomes" id="UP000460272"/>
    </source>
</evidence>
<dbReference type="Pfam" id="PF00561">
    <property type="entry name" value="Abhydrolase_1"/>
    <property type="match status" value="1"/>
</dbReference>
<dbReference type="PANTHER" id="PTHR43798">
    <property type="entry name" value="MONOACYLGLYCEROL LIPASE"/>
    <property type="match status" value="1"/>
</dbReference>
<feature type="domain" description="AB hydrolase-1" evidence="2">
    <location>
        <begin position="33"/>
        <end position="154"/>
    </location>
</feature>
<dbReference type="PANTHER" id="PTHR43798:SF31">
    <property type="entry name" value="AB HYDROLASE SUPERFAMILY PROTEIN YCLE"/>
    <property type="match status" value="1"/>
</dbReference>
<dbReference type="GO" id="GO:0016787">
    <property type="term" value="F:hydrolase activity"/>
    <property type="evidence" value="ECO:0007669"/>
    <property type="project" value="UniProtKB-KW"/>
</dbReference>
<dbReference type="AlphaFoldDB" id="A0A6P2BU12"/>
<organism evidence="3 4">
    <name type="scientific">Trebonia kvetii</name>
    <dbReference type="NCBI Taxonomy" id="2480626"/>
    <lineage>
        <taxon>Bacteria</taxon>
        <taxon>Bacillati</taxon>
        <taxon>Actinomycetota</taxon>
        <taxon>Actinomycetes</taxon>
        <taxon>Streptosporangiales</taxon>
        <taxon>Treboniaceae</taxon>
        <taxon>Trebonia</taxon>
    </lineage>
</organism>
<protein>
    <submittedName>
        <fullName evidence="3">Alpha/beta hydrolase</fullName>
    </submittedName>
</protein>
<gene>
    <name evidence="3" type="ORF">EAS64_27745</name>
</gene>
<dbReference type="EMBL" id="RPFW01000005">
    <property type="protein sequence ID" value="TVZ02572.1"/>
    <property type="molecule type" value="Genomic_DNA"/>
</dbReference>
<name>A0A6P2BU12_9ACTN</name>
<dbReference type="OrthoDB" id="3400345at2"/>
<evidence type="ECO:0000313" key="3">
    <source>
        <dbReference type="EMBL" id="TVZ02572.1"/>
    </source>
</evidence>
<dbReference type="GO" id="GO:0016020">
    <property type="term" value="C:membrane"/>
    <property type="evidence" value="ECO:0007669"/>
    <property type="project" value="TreeGrafter"/>
</dbReference>
<evidence type="ECO:0000256" key="1">
    <source>
        <dbReference type="ARBA" id="ARBA00022801"/>
    </source>
</evidence>
<dbReference type="RefSeq" id="WP_145857712.1">
    <property type="nucleotide sequence ID" value="NZ_RPFW01000005.1"/>
</dbReference>
<dbReference type="InterPro" id="IPR050266">
    <property type="entry name" value="AB_hydrolase_sf"/>
</dbReference>
<keyword evidence="4" id="KW-1185">Reference proteome</keyword>
<accession>A0A6P2BU12</accession>
<evidence type="ECO:0000259" key="2">
    <source>
        <dbReference type="Pfam" id="PF00561"/>
    </source>
</evidence>
<dbReference type="InterPro" id="IPR000073">
    <property type="entry name" value="AB_hydrolase_1"/>
</dbReference>
<keyword evidence="1 3" id="KW-0378">Hydrolase</keyword>
<sequence>MSAEQASTGLAVADLPQGKVRYRAAGPASSSRPPVVFAHGLLVDLRLWEPVAERLAAEGVRSYAPSLPLGAHQSPMNPGADLSPEGIAGLARDFIATLGLRNVILVGNDTGGAICQVMLGGDTSRIGAAVLTNCDALGTFPPRGLAPLFYALRHPGVIACLEPGLRSAMVRQGPLAFGPLSSASLDADLTRDWVRPLASKAIRRDLAKFARGVHPRVLLDAASRFGQFTGPVRILWGDKDAYFHNDLGRQLSEAFPRASLATVPGGRTFLPLDHPDEVSSEVLAAVRETVPNHHHVPDGH</sequence>
<proteinExistence type="predicted"/>
<dbReference type="SUPFAM" id="SSF53474">
    <property type="entry name" value="alpha/beta-Hydrolases"/>
    <property type="match status" value="1"/>
</dbReference>
<reference evidence="3 4" key="1">
    <citation type="submission" date="2018-11" db="EMBL/GenBank/DDBJ databases">
        <title>Trebonia kvetii gen.nov., sp.nov., a novel acidophilic actinobacterium, and proposal of the new actinobacterial family Treboniaceae fam. nov.</title>
        <authorList>
            <person name="Rapoport D."/>
            <person name="Sagova-Mareckova M."/>
            <person name="Sedlacek I."/>
            <person name="Provaznik J."/>
            <person name="Kralova S."/>
            <person name="Pavlinic D."/>
            <person name="Benes V."/>
            <person name="Kopecky J."/>
        </authorList>
    </citation>
    <scope>NUCLEOTIDE SEQUENCE [LARGE SCALE GENOMIC DNA]</scope>
    <source>
        <strain evidence="3 4">15Tr583</strain>
    </source>
</reference>